<dbReference type="EMBL" id="VTZN01000174">
    <property type="protein sequence ID" value="KAA1248312.1"/>
    <property type="molecule type" value="Genomic_DNA"/>
</dbReference>
<proteinExistence type="predicted"/>
<protein>
    <submittedName>
        <fullName evidence="1">Uncharacterized protein</fullName>
    </submittedName>
</protein>
<dbReference type="OrthoDB" id="8746011at2"/>
<dbReference type="RefSeq" id="WP_149655818.1">
    <property type="nucleotide sequence ID" value="NZ_VTZN01000174.1"/>
</dbReference>
<evidence type="ECO:0000313" key="1">
    <source>
        <dbReference type="EMBL" id="KAA1248312.1"/>
    </source>
</evidence>
<comment type="caution">
    <text evidence="1">The sequence shown here is derived from an EMBL/GenBank/DDBJ whole genome shotgun (WGS) entry which is preliminary data.</text>
</comment>
<evidence type="ECO:0000313" key="2">
    <source>
        <dbReference type="Proteomes" id="UP000324701"/>
    </source>
</evidence>
<organism evidence="1 2">
    <name type="scientific">Mycobacterium simiae</name>
    <name type="common">Mycobacterium habana</name>
    <dbReference type="NCBI Taxonomy" id="1784"/>
    <lineage>
        <taxon>Bacteria</taxon>
        <taxon>Bacillati</taxon>
        <taxon>Actinomycetota</taxon>
        <taxon>Actinomycetes</taxon>
        <taxon>Mycobacteriales</taxon>
        <taxon>Mycobacteriaceae</taxon>
        <taxon>Mycobacterium</taxon>
        <taxon>Mycobacterium simiae complex</taxon>
    </lineage>
</organism>
<reference evidence="1 2" key="1">
    <citation type="submission" date="2019-09" db="EMBL/GenBank/DDBJ databases">
        <title>Report of infection by Mycobacterium simiae a patient suffering from pulmonary tuberculosis.</title>
        <authorList>
            <person name="Mohanty P.S."/>
            <person name="Bansal A.K."/>
            <person name="Singh H."/>
            <person name="Sharma S."/>
            <person name="Patil S.A."/>
            <person name="Upadhaya P."/>
            <person name="Singh P.K."/>
            <person name="Kumar D."/>
            <person name="Kumar S."/>
            <person name="Singh R.K."/>
            <person name="Chaudhary B."/>
        </authorList>
    </citation>
    <scope>NUCLEOTIDE SEQUENCE [LARGE SCALE GENOMIC DNA]</scope>
    <source>
        <strain evidence="1 2">JAL-560-SIM</strain>
    </source>
</reference>
<name>A0A5B1BJP5_MYCSI</name>
<dbReference type="AlphaFoldDB" id="A0A5B1BJP5"/>
<gene>
    <name evidence="1" type="ORF">F0Q45_21265</name>
</gene>
<accession>A0A5B1BJP5</accession>
<keyword evidence="2" id="KW-1185">Reference proteome</keyword>
<sequence length="245" mass="27706">MSALLDEVMNAHGGLRRWQSAVTVHARVRTGGLLLRTRVPGNRLADYRITAHVQQARVVLDPFPRAGQRGVFENGLVRIEGREGQIVSSRADPRSAFHGRSGLRRNVRWDPLDSVYFAGYAMWNYLTTPYLLSRQGVTVDEGETWQEGGERWRRLHASFPPHIVTHSPQQTFYFNDSGLLRRHDYVAEVVGRWARAAHYCDEHLDADGLVFPTNRRVVPIGPGNRSLPVPTLVSIQVADLHVETE</sequence>
<dbReference type="Proteomes" id="UP000324701">
    <property type="component" value="Unassembled WGS sequence"/>
</dbReference>